<dbReference type="AlphaFoldDB" id="A0A9Q1QFF5"/>
<dbReference type="InterPro" id="IPR025558">
    <property type="entry name" value="DUF4283"/>
</dbReference>
<evidence type="ECO:0000313" key="4">
    <source>
        <dbReference type="Proteomes" id="UP001153076"/>
    </source>
</evidence>
<accession>A0A9Q1QFF5</accession>
<feature type="region of interest" description="Disordered" evidence="1">
    <location>
        <begin position="1"/>
        <end position="27"/>
    </location>
</feature>
<dbReference type="PANTHER" id="PTHR33233">
    <property type="entry name" value="ENDONUCLEASE/EXONUCLEASE/PHOSPHATASE"/>
    <property type="match status" value="1"/>
</dbReference>
<dbReference type="Proteomes" id="UP001153076">
    <property type="component" value="Unassembled WGS sequence"/>
</dbReference>
<dbReference type="PANTHER" id="PTHR33233:SF17">
    <property type="entry name" value="DUF4283 DOMAIN-CONTAINING PROTEIN"/>
    <property type="match status" value="1"/>
</dbReference>
<evidence type="ECO:0000256" key="1">
    <source>
        <dbReference type="SAM" id="MobiDB-lite"/>
    </source>
</evidence>
<evidence type="ECO:0000313" key="3">
    <source>
        <dbReference type="EMBL" id="KAJ8440383.1"/>
    </source>
</evidence>
<comment type="caution">
    <text evidence="3">The sequence shown here is derived from an EMBL/GenBank/DDBJ whole genome shotgun (WGS) entry which is preliminary data.</text>
</comment>
<sequence length="183" mass="20880">MISAINQTVTGNLNQTPRTEAPQVDSHQHQNVFNAGSKVTTYALLINPEMGNNLKSIPADLVNGNDVSTEIEYWSSSVLCSVMGSNPPFEIIQNYIRKIWAHYEIDKILQVRKGLFLVCFVHHQDKTTVESKGFYFFGNKPFVVKGWNPELEMHTENLKSIPLWIRLPNLELKYWSISSLSKI</sequence>
<proteinExistence type="predicted"/>
<organism evidence="3 4">
    <name type="scientific">Carnegiea gigantea</name>
    <dbReference type="NCBI Taxonomy" id="171969"/>
    <lineage>
        <taxon>Eukaryota</taxon>
        <taxon>Viridiplantae</taxon>
        <taxon>Streptophyta</taxon>
        <taxon>Embryophyta</taxon>
        <taxon>Tracheophyta</taxon>
        <taxon>Spermatophyta</taxon>
        <taxon>Magnoliopsida</taxon>
        <taxon>eudicotyledons</taxon>
        <taxon>Gunneridae</taxon>
        <taxon>Pentapetalae</taxon>
        <taxon>Caryophyllales</taxon>
        <taxon>Cactineae</taxon>
        <taxon>Cactaceae</taxon>
        <taxon>Cactoideae</taxon>
        <taxon>Echinocereeae</taxon>
        <taxon>Carnegiea</taxon>
    </lineage>
</organism>
<name>A0A9Q1QFF5_9CARY</name>
<dbReference type="Pfam" id="PF14111">
    <property type="entry name" value="DUF4283"/>
    <property type="match status" value="1"/>
</dbReference>
<reference evidence="3" key="1">
    <citation type="submission" date="2022-04" db="EMBL/GenBank/DDBJ databases">
        <title>Carnegiea gigantea Genome sequencing and assembly v2.</title>
        <authorList>
            <person name="Copetti D."/>
            <person name="Sanderson M.J."/>
            <person name="Burquez A."/>
            <person name="Wojciechowski M.F."/>
        </authorList>
    </citation>
    <scope>NUCLEOTIDE SEQUENCE</scope>
    <source>
        <strain evidence="3">SGP5-SGP5p</strain>
        <tissue evidence="3">Aerial part</tissue>
    </source>
</reference>
<protein>
    <recommendedName>
        <fullName evidence="2">DUF4283 domain-containing protein</fullName>
    </recommendedName>
</protein>
<keyword evidence="4" id="KW-1185">Reference proteome</keyword>
<feature type="compositionally biased region" description="Polar residues" evidence="1">
    <location>
        <begin position="1"/>
        <end position="18"/>
    </location>
</feature>
<gene>
    <name evidence="3" type="ORF">Cgig2_019372</name>
</gene>
<evidence type="ECO:0000259" key="2">
    <source>
        <dbReference type="Pfam" id="PF14111"/>
    </source>
</evidence>
<dbReference type="EMBL" id="JAKOGI010000192">
    <property type="protein sequence ID" value="KAJ8440383.1"/>
    <property type="molecule type" value="Genomic_DNA"/>
</dbReference>
<feature type="domain" description="DUF4283" evidence="2">
    <location>
        <begin position="72"/>
        <end position="152"/>
    </location>
</feature>
<dbReference type="OrthoDB" id="1939300at2759"/>